<evidence type="ECO:0000313" key="2">
    <source>
        <dbReference type="Proteomes" id="UP001321582"/>
    </source>
</evidence>
<proteinExistence type="predicted"/>
<dbReference type="EMBL" id="AP027059">
    <property type="protein sequence ID" value="BDU51048.1"/>
    <property type="molecule type" value="Genomic_DNA"/>
</dbReference>
<sequence length="433" mass="50372">MKRKLFIIFILLNAILNAGIFKIEKIDGEKPWWTKNYVIEGLHSSIGEVDKTLGKTNNAIREEAISSAKAELAGNKSTTIKTEIKTVKTNTESQTAVGSVQTVDTKLKVEIIDSWENDKKYYVWVVEKTDNWENDKKIIKNMIEKNNKKTKIRREKILKENEKNKESKKYDNRIIEKHFNRVLINIGQGEAKLGEIANIYDYSLKKVGEMEIVELFKNESLGKVSLWSSFKIKEGYGVKLTGLSKRKKYIPIDNTYKVFSENIEQAKVIRNRNYLLKIDRNFAENINNMDFKYGLFDFFELLLKYDERDFNYGIKLGLDFKKINIGGIYFVKDKSFDILLDSKFIMGMNSHLNYKKTDSDKIIVLGLSKNIERITIYGDAKYDMNKNKIDEELIKLTLNIVKDKKLYLDLGMKRDEDLKDSSFFMGISKIGTF</sequence>
<dbReference type="RefSeq" id="WP_307903893.1">
    <property type="nucleotide sequence ID" value="NZ_AP027059.1"/>
</dbReference>
<dbReference type="KEGG" id="haby:HLVA_16170"/>
<dbReference type="Proteomes" id="UP001321582">
    <property type="component" value="Chromosome"/>
</dbReference>
<protein>
    <submittedName>
        <fullName evidence="1">Uncharacterized protein</fullName>
    </submittedName>
</protein>
<dbReference type="AlphaFoldDB" id="A0AAU9D8V9"/>
<gene>
    <name evidence="1" type="ORF">HLVA_16170</name>
</gene>
<name>A0AAU9D8V9_9FUSO</name>
<reference evidence="1 2" key="1">
    <citation type="submission" date="2022-11" db="EMBL/GenBank/DDBJ databases">
        <title>Haliovirga abyssi gen. nov., sp. nov., a mesophilic fermentative bacterium isolated from the Iheya North hydrothermal field and the proposal of Haliovirgaceae fam. nov.</title>
        <authorList>
            <person name="Miyazaki U."/>
            <person name="Tame A."/>
            <person name="Miyazaki J."/>
            <person name="Takai K."/>
            <person name="Sawayama S."/>
            <person name="Kitajima M."/>
            <person name="Okamoto A."/>
            <person name="Nakagawa S."/>
        </authorList>
    </citation>
    <scope>NUCLEOTIDE SEQUENCE [LARGE SCALE GENOMIC DNA]</scope>
    <source>
        <strain evidence="1 2">IC12</strain>
    </source>
</reference>
<evidence type="ECO:0000313" key="1">
    <source>
        <dbReference type="EMBL" id="BDU51048.1"/>
    </source>
</evidence>
<keyword evidence="2" id="KW-1185">Reference proteome</keyword>
<accession>A0AAU9D8V9</accession>
<organism evidence="1 2">
    <name type="scientific">Haliovirga abyssi</name>
    <dbReference type="NCBI Taxonomy" id="2996794"/>
    <lineage>
        <taxon>Bacteria</taxon>
        <taxon>Fusobacteriati</taxon>
        <taxon>Fusobacteriota</taxon>
        <taxon>Fusobacteriia</taxon>
        <taxon>Fusobacteriales</taxon>
        <taxon>Haliovirgaceae</taxon>
        <taxon>Haliovirga</taxon>
    </lineage>
</organism>